<organism evidence="2 3">
    <name type="scientific">Penicillium solitum</name>
    <dbReference type="NCBI Taxonomy" id="60172"/>
    <lineage>
        <taxon>Eukaryota</taxon>
        <taxon>Fungi</taxon>
        <taxon>Dikarya</taxon>
        <taxon>Ascomycota</taxon>
        <taxon>Pezizomycotina</taxon>
        <taxon>Eurotiomycetes</taxon>
        <taxon>Eurotiomycetidae</taxon>
        <taxon>Eurotiales</taxon>
        <taxon>Aspergillaceae</taxon>
        <taxon>Penicillium</taxon>
    </lineage>
</organism>
<name>A0A1V6QMM6_9EURO</name>
<protein>
    <submittedName>
        <fullName evidence="2">Uncharacterized protein</fullName>
    </submittedName>
</protein>
<dbReference type="PANTHER" id="PTHR11803:SF42">
    <property type="entry name" value="MMF1"/>
    <property type="match status" value="1"/>
</dbReference>
<gene>
    <name evidence="2" type="ORF">PENSOL_c060G03754</name>
</gene>
<dbReference type="PANTHER" id="PTHR11803">
    <property type="entry name" value="2-IMINOBUTANOATE/2-IMINOPROPANOATE DEAMINASE RIDA"/>
    <property type="match status" value="1"/>
</dbReference>
<proteinExistence type="inferred from homology"/>
<dbReference type="EMBL" id="MDYO01000060">
    <property type="protein sequence ID" value="OQD90182.1"/>
    <property type="molecule type" value="Genomic_DNA"/>
</dbReference>
<dbReference type="SUPFAM" id="SSF55298">
    <property type="entry name" value="YjgF-like"/>
    <property type="match status" value="1"/>
</dbReference>
<dbReference type="GO" id="GO:0005829">
    <property type="term" value="C:cytosol"/>
    <property type="evidence" value="ECO:0007669"/>
    <property type="project" value="TreeGrafter"/>
</dbReference>
<evidence type="ECO:0000313" key="2">
    <source>
        <dbReference type="EMBL" id="OQD90182.1"/>
    </source>
</evidence>
<dbReference type="InterPro" id="IPR006175">
    <property type="entry name" value="YjgF/YER057c/UK114"/>
</dbReference>
<keyword evidence="3" id="KW-1185">Reference proteome</keyword>
<accession>A0A1V6QMM6</accession>
<reference evidence="3" key="1">
    <citation type="journal article" date="2017" name="Nat. Microbiol.">
        <title>Global analysis of biosynthetic gene clusters reveals vast potential of secondary metabolite production in Penicillium species.</title>
        <authorList>
            <person name="Nielsen J.C."/>
            <person name="Grijseels S."/>
            <person name="Prigent S."/>
            <person name="Ji B."/>
            <person name="Dainat J."/>
            <person name="Nielsen K.F."/>
            <person name="Frisvad J.C."/>
            <person name="Workman M."/>
            <person name="Nielsen J."/>
        </authorList>
    </citation>
    <scope>NUCLEOTIDE SEQUENCE [LARGE SCALE GENOMIC DNA]</scope>
    <source>
        <strain evidence="3">IBT 29525</strain>
    </source>
</reference>
<sequence>MNSDKKEVVVTDKSPLPLKPSPYSAAVKHGGLVFCSGNIGMDPVSEKLVEGDVGDRTRQSLRNVSAVLEAAGTSIQNVIRSHVYLTSMDDFAAMNKAYLEFFRDYVPARTCVAVKALPLGTDVEIECTAHM</sequence>
<dbReference type="FunFam" id="3.30.1330.40:FF:000001">
    <property type="entry name" value="L-PSP family endoribonuclease"/>
    <property type="match status" value="1"/>
</dbReference>
<dbReference type="InterPro" id="IPR006056">
    <property type="entry name" value="RidA"/>
</dbReference>
<dbReference type="Pfam" id="PF01042">
    <property type="entry name" value="Ribonuc_L-PSP"/>
    <property type="match status" value="1"/>
</dbReference>
<dbReference type="CDD" id="cd00448">
    <property type="entry name" value="YjgF_YER057c_UK114_family"/>
    <property type="match status" value="1"/>
</dbReference>
<dbReference type="STRING" id="60172.A0A1V6QMM6"/>
<evidence type="ECO:0000313" key="3">
    <source>
        <dbReference type="Proteomes" id="UP000191612"/>
    </source>
</evidence>
<dbReference type="AlphaFoldDB" id="A0A1V6QMM6"/>
<dbReference type="GO" id="GO:0005739">
    <property type="term" value="C:mitochondrion"/>
    <property type="evidence" value="ECO:0007669"/>
    <property type="project" value="TreeGrafter"/>
</dbReference>
<comment type="similarity">
    <text evidence="1">Belongs to the RutC family.</text>
</comment>
<dbReference type="Proteomes" id="UP000191612">
    <property type="component" value="Unassembled WGS sequence"/>
</dbReference>
<dbReference type="GO" id="GO:0019239">
    <property type="term" value="F:deaminase activity"/>
    <property type="evidence" value="ECO:0007669"/>
    <property type="project" value="TreeGrafter"/>
</dbReference>
<dbReference type="Gene3D" id="3.30.1330.40">
    <property type="entry name" value="RutC-like"/>
    <property type="match status" value="1"/>
</dbReference>
<dbReference type="InterPro" id="IPR035959">
    <property type="entry name" value="RutC-like_sf"/>
</dbReference>
<dbReference type="NCBIfam" id="TIGR00004">
    <property type="entry name" value="Rid family detoxifying hydrolase"/>
    <property type="match status" value="1"/>
</dbReference>
<comment type="caution">
    <text evidence="2">The sequence shown here is derived from an EMBL/GenBank/DDBJ whole genome shotgun (WGS) entry which is preliminary data.</text>
</comment>
<evidence type="ECO:0000256" key="1">
    <source>
        <dbReference type="ARBA" id="ARBA00010552"/>
    </source>
</evidence>